<evidence type="ECO:0000256" key="9">
    <source>
        <dbReference type="PIRSR" id="PIRSR601461-1"/>
    </source>
</evidence>
<dbReference type="PROSITE" id="PS51767">
    <property type="entry name" value="PEPTIDASE_A1"/>
    <property type="match status" value="1"/>
</dbReference>
<keyword evidence="7 11" id="KW-0472">Membrane</keyword>
<dbReference type="InterPro" id="IPR032861">
    <property type="entry name" value="TAXi_N"/>
</dbReference>
<dbReference type="AlphaFoldDB" id="W4G487"/>
<feature type="domain" description="Peptidase A1" evidence="13">
    <location>
        <begin position="70"/>
        <end position="412"/>
    </location>
</feature>
<protein>
    <recommendedName>
        <fullName evidence="13">Peptidase A1 domain-containing protein</fullName>
    </recommendedName>
</protein>
<dbReference type="Pfam" id="PF14543">
    <property type="entry name" value="TAXi_N"/>
    <property type="match status" value="1"/>
</dbReference>
<evidence type="ECO:0000259" key="13">
    <source>
        <dbReference type="PROSITE" id="PS51767"/>
    </source>
</evidence>
<dbReference type="InterPro" id="IPR001969">
    <property type="entry name" value="Aspartic_peptidase_AS"/>
</dbReference>
<dbReference type="GO" id="GO:0012505">
    <property type="term" value="C:endomembrane system"/>
    <property type="evidence" value="ECO:0007669"/>
    <property type="project" value="UniProtKB-SubCell"/>
</dbReference>
<feature type="chain" id="PRO_5004840858" description="Peptidase A1 domain-containing protein" evidence="12">
    <location>
        <begin position="25"/>
        <end position="539"/>
    </location>
</feature>
<evidence type="ECO:0000256" key="7">
    <source>
        <dbReference type="ARBA" id="ARBA00023136"/>
    </source>
</evidence>
<evidence type="ECO:0000256" key="8">
    <source>
        <dbReference type="ARBA" id="ARBA00046288"/>
    </source>
</evidence>
<accession>W4G487</accession>
<evidence type="ECO:0000256" key="3">
    <source>
        <dbReference type="ARBA" id="ARBA00022692"/>
    </source>
</evidence>
<evidence type="ECO:0000256" key="12">
    <source>
        <dbReference type="SAM" id="SignalP"/>
    </source>
</evidence>
<keyword evidence="2" id="KW-0645">Protease</keyword>
<dbReference type="VEuPathDB" id="FungiDB:H257_11035"/>
<dbReference type="PROSITE" id="PS00141">
    <property type="entry name" value="ASP_PROTEASE"/>
    <property type="match status" value="1"/>
</dbReference>
<evidence type="ECO:0000256" key="4">
    <source>
        <dbReference type="ARBA" id="ARBA00022729"/>
    </source>
</evidence>
<evidence type="ECO:0000313" key="14">
    <source>
        <dbReference type="EMBL" id="ETV74500.1"/>
    </source>
</evidence>
<evidence type="ECO:0000256" key="11">
    <source>
        <dbReference type="SAM" id="Phobius"/>
    </source>
</evidence>
<evidence type="ECO:0000256" key="2">
    <source>
        <dbReference type="ARBA" id="ARBA00022670"/>
    </source>
</evidence>
<dbReference type="Gene3D" id="2.40.70.10">
    <property type="entry name" value="Acid Proteases"/>
    <property type="match status" value="2"/>
</dbReference>
<feature type="signal peptide" evidence="12">
    <location>
        <begin position="1"/>
        <end position="24"/>
    </location>
</feature>
<proteinExistence type="inferred from homology"/>
<keyword evidence="5" id="KW-0378">Hydrolase</keyword>
<sequence>MRPATSSAPLAVLALLLQPHAVHSIRQLQLHRSNAYDVSIKRNLHTNERHRRLDDGLYEVVPLNLGMGTHYTWIYAGTPPQRASVIVDTGSHQLAFPCKGCTGCGKHTDVPFDASKSSSLVYPTCEDVGKDTAITCASCTKNNTCEVNQMYSEGSSWKAVVVEDNVWLGDKAESDTDNNFSTRFRFGCQYHETGLFTTQVADGIMGLSTKAPTVIKKLFQDDKISQNVFSLCFTSTGGAMTVGSHHSPPRHEEDMKFAKVSFDATGWYALDVRGIRIHGEDIHIDSPRLLNGGRKVVIDSGTTDSYLPDALVGEFNRVFQKVMGKKYVTGGMDGYTEDEVELLPTIEYVLAGVDEDDVVMTIPPSRYLKKKANGRFYSSILLDEPGGGIIGANLMLNHDFVFDADRNRVGFAKANCEFEEVVAATDASSSLGSEEDYPLVLTLGGVAIALLFIVGMAVAVCKSKDPRWTQVNLNELDVDEEAGLVVSSVTEKEDGAASVTEEGEASYDTPPDEDDEFFNAQHEDAVDGADKAELHRMDL</sequence>
<dbReference type="SUPFAM" id="SSF50630">
    <property type="entry name" value="Acid proteases"/>
    <property type="match status" value="1"/>
</dbReference>
<dbReference type="RefSeq" id="XP_009836158.1">
    <property type="nucleotide sequence ID" value="XM_009837856.1"/>
</dbReference>
<feature type="transmembrane region" description="Helical" evidence="11">
    <location>
        <begin position="437"/>
        <end position="460"/>
    </location>
</feature>
<name>W4G487_APHAT</name>
<comment type="similarity">
    <text evidence="1">Belongs to the peptidase A1 family.</text>
</comment>
<dbReference type="EMBL" id="KI913144">
    <property type="protein sequence ID" value="ETV74500.1"/>
    <property type="molecule type" value="Genomic_DNA"/>
</dbReference>
<feature type="region of interest" description="Disordered" evidence="10">
    <location>
        <begin position="490"/>
        <end position="517"/>
    </location>
</feature>
<dbReference type="InterPro" id="IPR021109">
    <property type="entry name" value="Peptidase_aspartic_dom_sf"/>
</dbReference>
<dbReference type="InterPro" id="IPR032799">
    <property type="entry name" value="TAXi_C"/>
</dbReference>
<dbReference type="GO" id="GO:0006508">
    <property type="term" value="P:proteolysis"/>
    <property type="evidence" value="ECO:0007669"/>
    <property type="project" value="UniProtKB-KW"/>
</dbReference>
<feature type="compositionally biased region" description="Acidic residues" evidence="10">
    <location>
        <begin position="501"/>
        <end position="517"/>
    </location>
</feature>
<dbReference type="InterPro" id="IPR001461">
    <property type="entry name" value="Aspartic_peptidase_A1"/>
</dbReference>
<organism evidence="14">
    <name type="scientific">Aphanomyces astaci</name>
    <name type="common">Crayfish plague agent</name>
    <dbReference type="NCBI Taxonomy" id="112090"/>
    <lineage>
        <taxon>Eukaryota</taxon>
        <taxon>Sar</taxon>
        <taxon>Stramenopiles</taxon>
        <taxon>Oomycota</taxon>
        <taxon>Saprolegniomycetes</taxon>
        <taxon>Saprolegniales</taxon>
        <taxon>Verrucalvaceae</taxon>
        <taxon>Aphanomyces</taxon>
    </lineage>
</organism>
<keyword evidence="3 11" id="KW-0812">Transmembrane</keyword>
<evidence type="ECO:0000256" key="5">
    <source>
        <dbReference type="ARBA" id="ARBA00022801"/>
    </source>
</evidence>
<dbReference type="InterPro" id="IPR033121">
    <property type="entry name" value="PEPTIDASE_A1"/>
</dbReference>
<dbReference type="PANTHER" id="PTHR13683:SF375">
    <property type="entry name" value="PEPTIDASE A1 DOMAIN-CONTAINING PROTEIN"/>
    <property type="match status" value="1"/>
</dbReference>
<gene>
    <name evidence="14" type="ORF">H257_11035</name>
</gene>
<feature type="active site" evidence="9">
    <location>
        <position position="88"/>
    </location>
</feature>
<dbReference type="STRING" id="112090.W4G487"/>
<keyword evidence="6 11" id="KW-1133">Transmembrane helix</keyword>
<dbReference type="GO" id="GO:0004190">
    <property type="term" value="F:aspartic-type endopeptidase activity"/>
    <property type="evidence" value="ECO:0007669"/>
    <property type="project" value="InterPro"/>
</dbReference>
<dbReference type="Pfam" id="PF14541">
    <property type="entry name" value="TAXi_C"/>
    <property type="match status" value="1"/>
</dbReference>
<dbReference type="OrthoDB" id="2747330at2759"/>
<evidence type="ECO:0000256" key="10">
    <source>
        <dbReference type="SAM" id="MobiDB-lite"/>
    </source>
</evidence>
<reference evidence="14" key="1">
    <citation type="submission" date="2013-12" db="EMBL/GenBank/DDBJ databases">
        <title>The Genome Sequence of Aphanomyces astaci APO3.</title>
        <authorList>
            <consortium name="The Broad Institute Genomics Platform"/>
            <person name="Russ C."/>
            <person name="Tyler B."/>
            <person name="van West P."/>
            <person name="Dieguez-Uribeondo J."/>
            <person name="Young S.K."/>
            <person name="Zeng Q."/>
            <person name="Gargeya S."/>
            <person name="Fitzgerald M."/>
            <person name="Abouelleil A."/>
            <person name="Alvarado L."/>
            <person name="Chapman S.B."/>
            <person name="Gainer-Dewar J."/>
            <person name="Goldberg J."/>
            <person name="Griggs A."/>
            <person name="Gujja S."/>
            <person name="Hansen M."/>
            <person name="Howarth C."/>
            <person name="Imamovic A."/>
            <person name="Ireland A."/>
            <person name="Larimer J."/>
            <person name="McCowan C."/>
            <person name="Murphy C."/>
            <person name="Pearson M."/>
            <person name="Poon T.W."/>
            <person name="Priest M."/>
            <person name="Roberts A."/>
            <person name="Saif S."/>
            <person name="Shea T."/>
            <person name="Sykes S."/>
            <person name="Wortman J."/>
            <person name="Nusbaum C."/>
            <person name="Birren B."/>
        </authorList>
    </citation>
    <scope>NUCLEOTIDE SEQUENCE [LARGE SCALE GENOMIC DNA]</scope>
    <source>
        <strain evidence="14">APO3</strain>
    </source>
</reference>
<dbReference type="GeneID" id="20813031"/>
<keyword evidence="4 12" id="KW-0732">Signal</keyword>
<evidence type="ECO:0000256" key="1">
    <source>
        <dbReference type="ARBA" id="ARBA00007447"/>
    </source>
</evidence>
<dbReference type="PANTHER" id="PTHR13683">
    <property type="entry name" value="ASPARTYL PROTEASES"/>
    <property type="match status" value="1"/>
</dbReference>
<evidence type="ECO:0000256" key="6">
    <source>
        <dbReference type="ARBA" id="ARBA00022989"/>
    </source>
</evidence>
<feature type="active site" evidence="9">
    <location>
        <position position="299"/>
    </location>
</feature>
<comment type="subcellular location">
    <subcellularLocation>
        <location evidence="8">Endomembrane system</location>
        <topology evidence="8">Single-pass type I membrane protein</topology>
    </subcellularLocation>
</comment>